<dbReference type="GO" id="GO:0005739">
    <property type="term" value="C:mitochondrion"/>
    <property type="evidence" value="ECO:0007669"/>
    <property type="project" value="TreeGrafter"/>
</dbReference>
<dbReference type="SUPFAM" id="SSF56601">
    <property type="entry name" value="beta-lactamase/transpeptidase-like"/>
    <property type="match status" value="1"/>
</dbReference>
<feature type="signal peptide" evidence="1">
    <location>
        <begin position="1"/>
        <end position="19"/>
    </location>
</feature>
<dbReference type="GO" id="GO:0006508">
    <property type="term" value="P:proteolysis"/>
    <property type="evidence" value="ECO:0007669"/>
    <property type="project" value="TreeGrafter"/>
</dbReference>
<dbReference type="GO" id="GO:0019216">
    <property type="term" value="P:regulation of lipid metabolic process"/>
    <property type="evidence" value="ECO:0007669"/>
    <property type="project" value="TreeGrafter"/>
</dbReference>
<name>A0A915Q372_9BILA</name>
<evidence type="ECO:0000313" key="3">
    <source>
        <dbReference type="Proteomes" id="UP000887581"/>
    </source>
</evidence>
<dbReference type="InterPro" id="IPR001466">
    <property type="entry name" value="Beta-lactam-related"/>
</dbReference>
<proteinExistence type="predicted"/>
<sequence length="222" mass="24933">MGWCRSLTLPISITGLALGLSTSDSPSFSTPRYREQKQKAANIVKQFMVLSLTVLRIINKNVNTNDWEQTLLLPPRNSHKPQSLWLEELFCFTLLSSLQFLTDNILRVRNGVPGLSIGVTRNGRSIWKEGFGYADVEQLVPCKSDTVMRIASISKPITAALAARLVQSGKLDLDASIQNYVPDFPKKKYKDKEVTITIRQLLSHTSGIRHYKTVTIFSILLL</sequence>
<feature type="chain" id="PRO_5037816579" evidence="1">
    <location>
        <begin position="20"/>
        <end position="222"/>
    </location>
</feature>
<evidence type="ECO:0000256" key="1">
    <source>
        <dbReference type="SAM" id="SignalP"/>
    </source>
</evidence>
<keyword evidence="1" id="KW-0732">Signal</keyword>
<keyword evidence="3" id="KW-1185">Reference proteome</keyword>
<reference evidence="4" key="1">
    <citation type="submission" date="2022-11" db="UniProtKB">
        <authorList>
            <consortium name="WormBaseParasite"/>
        </authorList>
    </citation>
    <scope>IDENTIFICATION</scope>
</reference>
<accession>A0A915Q372</accession>
<evidence type="ECO:0000313" key="4">
    <source>
        <dbReference type="WBParaSite" id="sdigi.contig827.g9853.t1"/>
    </source>
</evidence>
<dbReference type="InterPro" id="IPR012338">
    <property type="entry name" value="Beta-lactam/transpept-like"/>
</dbReference>
<dbReference type="WBParaSite" id="sdigi.contig827.g9853.t1">
    <property type="protein sequence ID" value="sdigi.contig827.g9853.t1"/>
    <property type="gene ID" value="sdigi.contig827.g9853"/>
</dbReference>
<evidence type="ECO:0000259" key="2">
    <source>
        <dbReference type="Pfam" id="PF00144"/>
    </source>
</evidence>
<dbReference type="GO" id="GO:0008233">
    <property type="term" value="F:peptidase activity"/>
    <property type="evidence" value="ECO:0007669"/>
    <property type="project" value="TreeGrafter"/>
</dbReference>
<feature type="domain" description="Beta-lactamase-related" evidence="2">
    <location>
        <begin position="108"/>
        <end position="212"/>
    </location>
</feature>
<protein>
    <submittedName>
        <fullName evidence="4">Beta-lactamase-related domain-containing protein</fullName>
    </submittedName>
</protein>
<dbReference type="InterPro" id="IPR052794">
    <property type="entry name" value="Mito_Ser_Protease_LACTB"/>
</dbReference>
<dbReference type="Gene3D" id="3.40.710.10">
    <property type="entry name" value="DD-peptidase/beta-lactamase superfamily"/>
    <property type="match status" value="1"/>
</dbReference>
<dbReference type="Pfam" id="PF00144">
    <property type="entry name" value="Beta-lactamase"/>
    <property type="match status" value="1"/>
</dbReference>
<dbReference type="PANTHER" id="PTHR46520:SF1">
    <property type="entry name" value="SERINE BETA-LACTAMASE-LIKE PROTEIN LACTB, MITOCHONDRIAL"/>
    <property type="match status" value="1"/>
</dbReference>
<organism evidence="3 4">
    <name type="scientific">Setaria digitata</name>
    <dbReference type="NCBI Taxonomy" id="48799"/>
    <lineage>
        <taxon>Eukaryota</taxon>
        <taxon>Metazoa</taxon>
        <taxon>Ecdysozoa</taxon>
        <taxon>Nematoda</taxon>
        <taxon>Chromadorea</taxon>
        <taxon>Rhabditida</taxon>
        <taxon>Spirurina</taxon>
        <taxon>Spiruromorpha</taxon>
        <taxon>Filarioidea</taxon>
        <taxon>Setariidae</taxon>
        <taxon>Setaria</taxon>
    </lineage>
</organism>
<dbReference type="AlphaFoldDB" id="A0A915Q372"/>
<dbReference type="PANTHER" id="PTHR46520">
    <property type="entry name" value="SERINE BETA-LACTAMASE-LIKE PROTEIN LACTB, MITOCHONDRIAL"/>
    <property type="match status" value="1"/>
</dbReference>
<dbReference type="Proteomes" id="UP000887581">
    <property type="component" value="Unplaced"/>
</dbReference>